<keyword evidence="12" id="KW-0234">DNA repair</keyword>
<keyword evidence="13" id="KW-0539">Nucleus</keyword>
<dbReference type="SUPFAM" id="SSF46785">
    <property type="entry name" value="Winged helix' DNA-binding domain"/>
    <property type="match status" value="1"/>
</dbReference>
<dbReference type="GO" id="GO:0003887">
    <property type="term" value="F:DNA-directed DNA polymerase activity"/>
    <property type="evidence" value="ECO:0007669"/>
    <property type="project" value="UniProtKB-KW"/>
</dbReference>
<evidence type="ECO:0000256" key="11">
    <source>
        <dbReference type="ARBA" id="ARBA00022932"/>
    </source>
</evidence>
<dbReference type="SUPFAM" id="SSF158702">
    <property type="entry name" value="Sec63 N-terminal domain-like"/>
    <property type="match status" value="1"/>
</dbReference>
<dbReference type="Gene3D" id="3.40.50.300">
    <property type="entry name" value="P-loop containing nucleotide triphosphate hydrolases"/>
    <property type="match status" value="2"/>
</dbReference>
<dbReference type="Gene3D" id="3.30.70.370">
    <property type="match status" value="1"/>
</dbReference>
<name>A0AAN7Q092_9COLE</name>
<accession>A0AAN7Q092</accession>
<dbReference type="PROSITE" id="PS51192">
    <property type="entry name" value="HELICASE_ATP_BIND_1"/>
    <property type="match status" value="1"/>
</dbReference>
<dbReference type="PANTHER" id="PTHR10133">
    <property type="entry name" value="DNA POLYMERASE I"/>
    <property type="match status" value="1"/>
</dbReference>
<dbReference type="InterPro" id="IPR043502">
    <property type="entry name" value="DNA/RNA_pol_sf"/>
</dbReference>
<organism evidence="18 19">
    <name type="scientific">Aquatica leii</name>
    <dbReference type="NCBI Taxonomy" id="1421715"/>
    <lineage>
        <taxon>Eukaryota</taxon>
        <taxon>Metazoa</taxon>
        <taxon>Ecdysozoa</taxon>
        <taxon>Arthropoda</taxon>
        <taxon>Hexapoda</taxon>
        <taxon>Insecta</taxon>
        <taxon>Pterygota</taxon>
        <taxon>Neoptera</taxon>
        <taxon>Endopterygota</taxon>
        <taxon>Coleoptera</taxon>
        <taxon>Polyphaga</taxon>
        <taxon>Elateriformia</taxon>
        <taxon>Elateroidea</taxon>
        <taxon>Lampyridae</taxon>
        <taxon>Luciolinae</taxon>
        <taxon>Aquatica</taxon>
    </lineage>
</organism>
<dbReference type="Pfam" id="PF00271">
    <property type="entry name" value="Helicase_C"/>
    <property type="match status" value="1"/>
</dbReference>
<dbReference type="Gene3D" id="1.10.150.20">
    <property type="entry name" value="5' to 3' exonuclease, C-terminal subdomain"/>
    <property type="match status" value="1"/>
</dbReference>
<reference evidence="19" key="1">
    <citation type="submission" date="2023-01" db="EMBL/GenBank/DDBJ databases">
        <title>Key to firefly adult light organ development and bioluminescence: homeobox transcription factors regulate luciferase expression and transportation to peroxisome.</title>
        <authorList>
            <person name="Fu X."/>
        </authorList>
    </citation>
    <scope>NUCLEOTIDE SEQUENCE [LARGE SCALE GENOMIC DNA]</scope>
</reference>
<comment type="similarity">
    <text evidence="3">Belongs to the DNA polymerase type-A family.</text>
</comment>
<evidence type="ECO:0000256" key="5">
    <source>
        <dbReference type="ARBA" id="ARBA00022679"/>
    </source>
</evidence>
<comment type="subcellular location">
    <subcellularLocation>
        <location evidence="2">Nucleus</location>
    </subcellularLocation>
</comment>
<dbReference type="InterPro" id="IPR019760">
    <property type="entry name" value="DNA-dir_DNA_pol_A_CS"/>
</dbReference>
<keyword evidence="9" id="KW-0378">Hydrolase</keyword>
<evidence type="ECO:0000256" key="1">
    <source>
        <dbReference type="ARBA" id="ARBA00001946"/>
    </source>
</evidence>
<dbReference type="EMBL" id="JARPUR010000002">
    <property type="protein sequence ID" value="KAK4881392.1"/>
    <property type="molecule type" value="Genomic_DNA"/>
</dbReference>
<sequence length="1553" mass="174915">MFYLQDILGTSGIRVEGFMGSYSSPGGFQAVQVAVCTIEKANSLVNRLLEEGNLAEIGTVIVDEIHLLGDMNRGYLLELLLTKLLYMSNSSQDICIQIIGMSATLPNLNVLGKWLKAEVYTTNFRPIPLYEEWLLDNAIYNKDLQLQRTIQSLPEFDTDMDNILYLCLETIQSSCSVLIFCPTKNWCENLSQQIAVAFWKLGCSDSAFGLVLRQELNSDLIRELLEQLKQCPSGLDKILEKTISFGVAFHHAGLTMDERDIIEAGFRKATLRVLVATSTLSSGVNLPAKRVIIRTPLFHGKPLDSLVYRQMIGRAGRMGKDTSGESILICQKNNCEIAKELVSSELKPIRSCLDVSGILTRALLEVVASGVVTTPDDVTRFSNCTLFAATDENDEPLCDPVTNAIDFLCHNEFIRLQELEDGTSKYLPTPLGKACLSSSMSPEDGLSIFLELQQARQCFVLETELHLIYVVTPYSTCNQWGTLDWMLFLEMWEKLPTSMKKVGELVGVRESYIVNATRNKINTGTSKMYRKLQIHKRFFTALALQDLVNEIPINEVADKYGCSRGMLQSLQQSSSTFAGMLTIFSRQLGWSSMEILIAQFQDRLQFGISRDLLDLMKLSLLNGPRARTLYNAGIETLAQLASADVIFIENVLHKIGPFESKKLREGESEYDVTKRNKIKSIWITGREGLTAKDAAIILVEEARRYLQMELGVVEVKWEQKDKREILTQKNASVNNKATEQVEEIETILSKTKESLQLLPPEIVSSSFTNHKVNQSNNGLDASDQSLFDGSFEQCIPANFTKNLNEEHLLSTNKKASSDSGLDIDNTSFLENAFVSDDKERSVKISNSNYCDSQEPSDFIDSSQFALNSVISFKDVSVSNCTKRASEIISSSCDDDVGTCTPLKKRKTISKSSDKIKEFVNSNDLKTMDIIDVCINQKLYNTFCEELKKQKLISLSFACKQYSVPKPVIGNNIVGVNDKSAFEDSKFLYKDILVEGVSLSWGSNVAYYISFENESVITNTEKIRMLKQLFCKVTLTINFFECKEQLKVAKWCCGLDFKGIAEDSKIGDWLLDPDGKEKNLQAMALKYAPEASNLLQLVGHCKGVGSIGLDLCSAIDSKIRSSVESIVSWHLKQSITNALEQENLQLLSTYRVEMKTLLCIVRMELNGIQVDTKELHRLVDTLKKESENLQNQAFSYAGRRFSFTSSIEVAKILGLYNGRKCSTNKQTLQRHSHPISEIILQWRKLNSTLTKMIYPLIRLVDNDRIYGCCITHTSTGRISMHEPNMQNVPRDFDIDIPRNNLKSTISCRRVFIASENSSFLSADYCQLELRILVHFCGDSTLSTIMKTDNDVFKLIAAHWKNLEANKVDDSLRQWAKQLSYGIIYGMGSKALAEHLSVTEDDAKDFMESFKRQYPNIQLYTQKVINKCRELGYVETYAGRRRYLPNINNGNSALKGQAERQAVNTTIQGSAADITKFAMTLIASRFQSKYRHSKNLPKLVLHLHDELLYEVHDKYLLKTAKILKQAMEESVKLSIPFPVKLKSGKSWGTMQELII</sequence>
<feature type="domain" description="Helicase C-terminal" evidence="17">
    <location>
        <begin position="159"/>
        <end position="364"/>
    </location>
</feature>
<dbReference type="InterPro" id="IPR002298">
    <property type="entry name" value="DNA_polymerase_A"/>
</dbReference>
<comment type="caution">
    <text evidence="18">The sequence shown here is derived from an EMBL/GenBank/DDBJ whole genome shotgun (WGS) entry which is preliminary data.</text>
</comment>
<evidence type="ECO:0000256" key="9">
    <source>
        <dbReference type="ARBA" id="ARBA00022801"/>
    </source>
</evidence>
<dbReference type="Proteomes" id="UP001353858">
    <property type="component" value="Unassembled WGS sequence"/>
</dbReference>
<dbReference type="GO" id="GO:0005524">
    <property type="term" value="F:ATP binding"/>
    <property type="evidence" value="ECO:0007669"/>
    <property type="project" value="UniProtKB-KW"/>
</dbReference>
<dbReference type="Pfam" id="PF20470">
    <property type="entry name" value="HTH_61"/>
    <property type="match status" value="1"/>
</dbReference>
<dbReference type="InterPro" id="IPR001650">
    <property type="entry name" value="Helicase_C-like"/>
</dbReference>
<dbReference type="PANTHER" id="PTHR10133:SF62">
    <property type="entry name" value="DNA POLYMERASE THETA"/>
    <property type="match status" value="1"/>
</dbReference>
<keyword evidence="19" id="KW-1185">Reference proteome</keyword>
<evidence type="ECO:0000256" key="8">
    <source>
        <dbReference type="ARBA" id="ARBA00022763"/>
    </source>
</evidence>
<comment type="cofactor">
    <cofactor evidence="1">
        <name>Mg(2+)</name>
        <dbReference type="ChEBI" id="CHEBI:18420"/>
    </cofactor>
</comment>
<evidence type="ECO:0000256" key="3">
    <source>
        <dbReference type="ARBA" id="ARBA00007705"/>
    </source>
</evidence>
<evidence type="ECO:0000256" key="4">
    <source>
        <dbReference type="ARBA" id="ARBA00012417"/>
    </source>
</evidence>
<evidence type="ECO:0000256" key="10">
    <source>
        <dbReference type="ARBA" id="ARBA00022840"/>
    </source>
</evidence>
<dbReference type="FunFam" id="1.10.150.20:FF:000070">
    <property type="entry name" value="DNA polymerase I, putative"/>
    <property type="match status" value="1"/>
</dbReference>
<dbReference type="CDD" id="cd18795">
    <property type="entry name" value="SF2_C_Ski2"/>
    <property type="match status" value="1"/>
</dbReference>
<evidence type="ECO:0000256" key="12">
    <source>
        <dbReference type="ARBA" id="ARBA00023204"/>
    </source>
</evidence>
<dbReference type="SUPFAM" id="SSF52540">
    <property type="entry name" value="P-loop containing nucleoside triphosphate hydrolases"/>
    <property type="match status" value="2"/>
</dbReference>
<dbReference type="Pfam" id="PF00270">
    <property type="entry name" value="DEAD"/>
    <property type="match status" value="1"/>
</dbReference>
<dbReference type="GO" id="GO:0016787">
    <property type="term" value="F:hydrolase activity"/>
    <property type="evidence" value="ECO:0007669"/>
    <property type="project" value="UniProtKB-KW"/>
</dbReference>
<dbReference type="CDD" id="cd08638">
    <property type="entry name" value="DNA_pol_A_theta"/>
    <property type="match status" value="1"/>
</dbReference>
<dbReference type="Gene3D" id="1.10.3380.20">
    <property type="match status" value="1"/>
</dbReference>
<dbReference type="InterPro" id="IPR036390">
    <property type="entry name" value="WH_DNA-bd_sf"/>
</dbReference>
<dbReference type="FunFam" id="1.10.3380.20:FF:000001">
    <property type="entry name" value="DNA polymerase theta"/>
    <property type="match status" value="1"/>
</dbReference>
<evidence type="ECO:0000313" key="19">
    <source>
        <dbReference type="Proteomes" id="UP001353858"/>
    </source>
</evidence>
<keyword evidence="5" id="KW-0808">Transferase</keyword>
<dbReference type="Gene3D" id="3.30.420.10">
    <property type="entry name" value="Ribonuclease H-like superfamily/Ribonuclease H"/>
    <property type="match status" value="1"/>
</dbReference>
<evidence type="ECO:0000259" key="16">
    <source>
        <dbReference type="PROSITE" id="PS51192"/>
    </source>
</evidence>
<dbReference type="PROSITE" id="PS00447">
    <property type="entry name" value="DNA_POLYMERASE_A"/>
    <property type="match status" value="1"/>
</dbReference>
<keyword evidence="7" id="KW-0547">Nucleotide-binding</keyword>
<dbReference type="InterPro" id="IPR046931">
    <property type="entry name" value="HTH_61"/>
</dbReference>
<proteinExistence type="inferred from homology"/>
<keyword evidence="8" id="KW-0227">DNA damage</keyword>
<dbReference type="SMART" id="SM00482">
    <property type="entry name" value="POLAc"/>
    <property type="match status" value="1"/>
</dbReference>
<dbReference type="InterPro" id="IPR014001">
    <property type="entry name" value="Helicase_ATP-bd"/>
</dbReference>
<dbReference type="SUPFAM" id="SSF53098">
    <property type="entry name" value="Ribonuclease H-like"/>
    <property type="match status" value="1"/>
</dbReference>
<evidence type="ECO:0000256" key="13">
    <source>
        <dbReference type="ARBA" id="ARBA00023242"/>
    </source>
</evidence>
<dbReference type="SMART" id="SM00490">
    <property type="entry name" value="HELICc"/>
    <property type="match status" value="1"/>
</dbReference>
<dbReference type="GO" id="GO:0005634">
    <property type="term" value="C:nucleus"/>
    <property type="evidence" value="ECO:0007669"/>
    <property type="project" value="UniProtKB-SubCell"/>
</dbReference>
<dbReference type="InterPro" id="IPR027417">
    <property type="entry name" value="P-loop_NTPase"/>
</dbReference>
<evidence type="ECO:0000256" key="15">
    <source>
        <dbReference type="ARBA" id="ARBA00074669"/>
    </source>
</evidence>
<dbReference type="GO" id="GO:0003677">
    <property type="term" value="F:DNA binding"/>
    <property type="evidence" value="ECO:0007669"/>
    <property type="project" value="InterPro"/>
</dbReference>
<dbReference type="SUPFAM" id="SSF56672">
    <property type="entry name" value="DNA/RNA polymerases"/>
    <property type="match status" value="1"/>
</dbReference>
<protein>
    <recommendedName>
        <fullName evidence="15">DNA polymerase theta</fullName>
        <ecNumber evidence="4">2.7.7.7</ecNumber>
    </recommendedName>
</protein>
<dbReference type="EC" id="2.7.7.7" evidence="4"/>
<comment type="catalytic activity">
    <reaction evidence="14">
        <text>DNA(n) + a 2'-deoxyribonucleoside 5'-triphosphate = DNA(n+1) + diphosphate</text>
        <dbReference type="Rhea" id="RHEA:22508"/>
        <dbReference type="Rhea" id="RHEA-COMP:17339"/>
        <dbReference type="Rhea" id="RHEA-COMP:17340"/>
        <dbReference type="ChEBI" id="CHEBI:33019"/>
        <dbReference type="ChEBI" id="CHEBI:61560"/>
        <dbReference type="ChEBI" id="CHEBI:173112"/>
        <dbReference type="EC" id="2.7.7.7"/>
    </reaction>
</comment>
<evidence type="ECO:0000256" key="14">
    <source>
        <dbReference type="ARBA" id="ARBA00049244"/>
    </source>
</evidence>
<dbReference type="Pfam" id="PF21099">
    <property type="entry name" value="POLQ_helical"/>
    <property type="match status" value="1"/>
</dbReference>
<evidence type="ECO:0000256" key="2">
    <source>
        <dbReference type="ARBA" id="ARBA00004123"/>
    </source>
</evidence>
<evidence type="ECO:0000313" key="18">
    <source>
        <dbReference type="EMBL" id="KAK4881392.1"/>
    </source>
</evidence>
<dbReference type="InterPro" id="IPR012337">
    <property type="entry name" value="RNaseH-like_sf"/>
</dbReference>
<dbReference type="GO" id="GO:0097681">
    <property type="term" value="P:double-strand break repair via alternative nonhomologous end joining"/>
    <property type="evidence" value="ECO:0007669"/>
    <property type="project" value="UniProtKB-ARBA"/>
</dbReference>
<keyword evidence="11" id="KW-0239">DNA-directed DNA polymerase</keyword>
<dbReference type="GO" id="GO:0006261">
    <property type="term" value="P:DNA-templated DNA replication"/>
    <property type="evidence" value="ECO:0007669"/>
    <property type="project" value="InterPro"/>
</dbReference>
<dbReference type="InterPro" id="IPR001098">
    <property type="entry name" value="DNA-dir_DNA_pol_A_palm_dom"/>
</dbReference>
<dbReference type="InterPro" id="IPR011545">
    <property type="entry name" value="DEAD/DEAH_box_helicase_dom"/>
</dbReference>
<dbReference type="Pfam" id="PF00476">
    <property type="entry name" value="DNA_pol_A"/>
    <property type="match status" value="1"/>
</dbReference>
<dbReference type="PROSITE" id="PS51194">
    <property type="entry name" value="HELICASE_CTER"/>
    <property type="match status" value="1"/>
</dbReference>
<keyword evidence="6" id="KW-0548">Nucleotidyltransferase</keyword>
<keyword evidence="10" id="KW-0067">ATP-binding</keyword>
<dbReference type="InterPro" id="IPR036397">
    <property type="entry name" value="RNaseH_sf"/>
</dbReference>
<evidence type="ECO:0000256" key="7">
    <source>
        <dbReference type="ARBA" id="ARBA00022741"/>
    </source>
</evidence>
<dbReference type="InterPro" id="IPR048960">
    <property type="entry name" value="POLQ-like_helical"/>
</dbReference>
<evidence type="ECO:0000259" key="17">
    <source>
        <dbReference type="PROSITE" id="PS51194"/>
    </source>
</evidence>
<dbReference type="Gene3D" id="1.20.1060.10">
    <property type="entry name" value="Taq DNA Polymerase, Chain T, domain 4"/>
    <property type="match status" value="1"/>
</dbReference>
<gene>
    <name evidence="18" type="ORF">RN001_004711</name>
</gene>
<dbReference type="GO" id="GO:0042575">
    <property type="term" value="C:DNA polymerase complex"/>
    <property type="evidence" value="ECO:0007669"/>
    <property type="project" value="UniProtKB-ARBA"/>
</dbReference>
<feature type="domain" description="Helicase ATP-binding" evidence="16">
    <location>
        <begin position="1"/>
        <end position="123"/>
    </location>
</feature>
<dbReference type="PRINTS" id="PR00868">
    <property type="entry name" value="DNAPOLI"/>
</dbReference>
<evidence type="ECO:0000256" key="6">
    <source>
        <dbReference type="ARBA" id="ARBA00022695"/>
    </source>
</evidence>